<sequence length="401" mass="46890">MAVLVEENRLVCDDSRECLVCCGVVKEPFIRCRQCRPAVDICLECFSRGAEDKEHHSDHSYEIISNNFPVLEKNWSAQEEFDLLNSISDCGFQNWTEVAKQVQSKTEEECEEHYIRCYIDKPCEALQISELRPVATCTTLPSTAGILFKAMEDPPRPPMDSARSLEMSGYMPCRGDFDVEYDNYAEVDIKDIEFSSSDSELLKELKIAAIEIFLSRLRQRFYRKRIVRKYGLINIRKWQTLERRQSKTERELRDSLRPFARLHSPDQHEIFVQGLLMESFLKKEVVSLQEYRSAGIRTRKGAEVYERLNRRREEDKSRRKMLDDILANIQDEKACQVWLHRQAQIDSGQSLAPIPLPSLEYEKQGSLRLAQARTLIRIDVNKTRKMYNFFVEQGWVKPPDN</sequence>
<dbReference type="PANTHER" id="PTHR12374">
    <property type="entry name" value="TRANSCRIPTIONAL ADAPTOR 2 ADA2 -RELATED"/>
    <property type="match status" value="1"/>
</dbReference>
<dbReference type="SUPFAM" id="SSF46689">
    <property type="entry name" value="Homeodomain-like"/>
    <property type="match status" value="2"/>
</dbReference>
<comment type="subcellular location">
    <subcellularLocation>
        <location evidence="4">Nucleus</location>
    </subcellularLocation>
</comment>
<keyword evidence="1" id="KW-0479">Metal-binding</keyword>
<dbReference type="Pfam" id="PF00249">
    <property type="entry name" value="Myb_DNA-binding"/>
    <property type="match status" value="1"/>
</dbReference>
<dbReference type="InterPro" id="IPR009057">
    <property type="entry name" value="Homeodomain-like_sf"/>
</dbReference>
<dbReference type="STRING" id="46731.A0A3M6T8R4"/>
<dbReference type="GO" id="GO:0003713">
    <property type="term" value="F:transcription coactivator activity"/>
    <property type="evidence" value="ECO:0007669"/>
    <property type="project" value="InterPro"/>
</dbReference>
<evidence type="ECO:0000256" key="2">
    <source>
        <dbReference type="ARBA" id="ARBA00022771"/>
    </source>
</evidence>
<dbReference type="AlphaFoldDB" id="A0A3M6T8R4"/>
<dbReference type="FunFam" id="1.10.10.60:FF:000110">
    <property type="entry name" value="Transcriptional adapter"/>
    <property type="match status" value="1"/>
</dbReference>
<keyword evidence="4" id="KW-0804">Transcription</keyword>
<reference evidence="7 8" key="1">
    <citation type="journal article" date="2018" name="Sci. Rep.">
        <title>Comparative analysis of the Pocillopora damicornis genome highlights role of immune system in coral evolution.</title>
        <authorList>
            <person name="Cunning R."/>
            <person name="Bay R.A."/>
            <person name="Gillette P."/>
            <person name="Baker A.C."/>
            <person name="Traylor-Knowles N."/>
        </authorList>
    </citation>
    <scope>NUCLEOTIDE SEQUENCE [LARGE SCALE GENOMIC DNA]</scope>
    <source>
        <strain evidence="7">RSMAS</strain>
        <tissue evidence="7">Whole animal</tissue>
    </source>
</reference>
<dbReference type="InterPro" id="IPR016827">
    <property type="entry name" value="Ada2/TADA2"/>
</dbReference>
<organism evidence="7 8">
    <name type="scientific">Pocillopora damicornis</name>
    <name type="common">Cauliflower coral</name>
    <name type="synonym">Millepora damicornis</name>
    <dbReference type="NCBI Taxonomy" id="46731"/>
    <lineage>
        <taxon>Eukaryota</taxon>
        <taxon>Metazoa</taxon>
        <taxon>Cnidaria</taxon>
        <taxon>Anthozoa</taxon>
        <taxon>Hexacorallia</taxon>
        <taxon>Scleractinia</taxon>
        <taxon>Astrocoeniina</taxon>
        <taxon>Pocilloporidae</taxon>
        <taxon>Pocillopora</taxon>
    </lineage>
</organism>
<dbReference type="GO" id="GO:0070461">
    <property type="term" value="C:SAGA-type complex"/>
    <property type="evidence" value="ECO:0007669"/>
    <property type="project" value="UniProtKB-ARBA"/>
</dbReference>
<comment type="caution">
    <text evidence="7">The sequence shown here is derived from an EMBL/GenBank/DDBJ whole genome shotgun (WGS) entry which is preliminary data.</text>
</comment>
<dbReference type="InterPro" id="IPR055141">
    <property type="entry name" value="TADA2A_B-like_dom"/>
</dbReference>
<dbReference type="PROSITE" id="PS50090">
    <property type="entry name" value="MYB_LIKE"/>
    <property type="match status" value="1"/>
</dbReference>
<protein>
    <recommendedName>
        <fullName evidence="4">Transcriptional adapter</fullName>
    </recommendedName>
</protein>
<dbReference type="InterPro" id="IPR036388">
    <property type="entry name" value="WH-like_DNA-bd_sf"/>
</dbReference>
<dbReference type="OrthoDB" id="270417at2759"/>
<keyword evidence="4" id="KW-0539">Nucleus</keyword>
<evidence type="ECO:0000256" key="3">
    <source>
        <dbReference type="ARBA" id="ARBA00022833"/>
    </source>
</evidence>
<keyword evidence="4" id="KW-0805">Transcription regulation</keyword>
<proteinExistence type="predicted"/>
<evidence type="ECO:0000256" key="1">
    <source>
        <dbReference type="ARBA" id="ARBA00022723"/>
    </source>
</evidence>
<dbReference type="Pfam" id="PF25299">
    <property type="entry name" value="ZZ_ADA2"/>
    <property type="match status" value="1"/>
</dbReference>
<dbReference type="SUPFAM" id="SSF57850">
    <property type="entry name" value="RING/U-box"/>
    <property type="match status" value="1"/>
</dbReference>
<dbReference type="Gene3D" id="1.10.10.60">
    <property type="entry name" value="Homeodomain-like"/>
    <property type="match status" value="1"/>
</dbReference>
<dbReference type="PANTHER" id="PTHR12374:SF20">
    <property type="entry name" value="TRANSCRIPTIONAL ADAPTER 2-ALPHA"/>
    <property type="match status" value="1"/>
</dbReference>
<dbReference type="CDD" id="cd00167">
    <property type="entry name" value="SANT"/>
    <property type="match status" value="1"/>
</dbReference>
<accession>A0A3M6T8R4</accession>
<dbReference type="Proteomes" id="UP000275408">
    <property type="component" value="Unassembled WGS sequence"/>
</dbReference>
<gene>
    <name evidence="7" type="ORF">pdam_00006554</name>
</gene>
<name>A0A3M6T8R4_POCDA</name>
<dbReference type="InterPro" id="IPR000433">
    <property type="entry name" value="Znf_ZZ"/>
</dbReference>
<dbReference type="GO" id="GO:0006338">
    <property type="term" value="P:chromatin remodeling"/>
    <property type="evidence" value="ECO:0007669"/>
    <property type="project" value="TreeGrafter"/>
</dbReference>
<evidence type="ECO:0000259" key="5">
    <source>
        <dbReference type="PROSITE" id="PS50090"/>
    </source>
</evidence>
<dbReference type="InterPro" id="IPR001005">
    <property type="entry name" value="SANT/Myb"/>
</dbReference>
<dbReference type="PIRSF" id="PIRSF025024">
    <property type="entry name" value="Transcriptional_adaptor_2"/>
    <property type="match status" value="1"/>
</dbReference>
<dbReference type="PROSITE" id="PS51293">
    <property type="entry name" value="SANT"/>
    <property type="match status" value="1"/>
</dbReference>
<evidence type="ECO:0000259" key="6">
    <source>
        <dbReference type="PROSITE" id="PS51293"/>
    </source>
</evidence>
<evidence type="ECO:0000256" key="4">
    <source>
        <dbReference type="PIRNR" id="PIRNR025024"/>
    </source>
</evidence>
<dbReference type="GO" id="GO:0008270">
    <property type="term" value="F:zinc ion binding"/>
    <property type="evidence" value="ECO:0007669"/>
    <property type="project" value="UniProtKB-KW"/>
</dbReference>
<feature type="domain" description="Myb-like" evidence="5">
    <location>
        <begin position="74"/>
        <end position="118"/>
    </location>
</feature>
<dbReference type="SMART" id="SM00717">
    <property type="entry name" value="SANT"/>
    <property type="match status" value="1"/>
</dbReference>
<evidence type="ECO:0000313" key="7">
    <source>
        <dbReference type="EMBL" id="RMX37772.1"/>
    </source>
</evidence>
<evidence type="ECO:0000313" key="8">
    <source>
        <dbReference type="Proteomes" id="UP000275408"/>
    </source>
</evidence>
<dbReference type="Pfam" id="PF22941">
    <property type="entry name" value="TADA2A-like_3rd"/>
    <property type="match status" value="1"/>
</dbReference>
<dbReference type="GO" id="GO:0003682">
    <property type="term" value="F:chromatin binding"/>
    <property type="evidence" value="ECO:0007669"/>
    <property type="project" value="TreeGrafter"/>
</dbReference>
<feature type="domain" description="SANT" evidence="6">
    <location>
        <begin position="70"/>
        <end position="122"/>
    </location>
</feature>
<dbReference type="Gene3D" id="1.10.10.10">
    <property type="entry name" value="Winged helix-like DNA-binding domain superfamily/Winged helix DNA-binding domain"/>
    <property type="match status" value="1"/>
</dbReference>
<keyword evidence="8" id="KW-1185">Reference proteome</keyword>
<keyword evidence="3" id="KW-0862">Zinc</keyword>
<dbReference type="GO" id="GO:0006357">
    <property type="term" value="P:regulation of transcription by RNA polymerase II"/>
    <property type="evidence" value="ECO:0007669"/>
    <property type="project" value="InterPro"/>
</dbReference>
<keyword evidence="2" id="KW-0863">Zinc-finger</keyword>
<dbReference type="GO" id="GO:0005634">
    <property type="term" value="C:nucleus"/>
    <property type="evidence" value="ECO:0007669"/>
    <property type="project" value="UniProtKB-SubCell"/>
</dbReference>
<dbReference type="EMBL" id="RCHS01004086">
    <property type="protein sequence ID" value="RMX37772.1"/>
    <property type="molecule type" value="Genomic_DNA"/>
</dbReference>
<dbReference type="InterPro" id="IPR017884">
    <property type="entry name" value="SANT_dom"/>
</dbReference>